<evidence type="ECO:0000256" key="1">
    <source>
        <dbReference type="SAM" id="Phobius"/>
    </source>
</evidence>
<keyword evidence="4" id="KW-1185">Reference proteome</keyword>
<evidence type="ECO:0000313" key="3">
    <source>
        <dbReference type="EMBL" id="ATE58325.1"/>
    </source>
</evidence>
<dbReference type="KEGG" id="apre:CNX65_22825"/>
<accession>A0A290ZH50</accession>
<keyword evidence="1" id="KW-1133">Transmembrane helix</keyword>
<dbReference type="SUPFAM" id="SSF56801">
    <property type="entry name" value="Acetyl-CoA synthetase-like"/>
    <property type="match status" value="1"/>
</dbReference>
<organism evidence="3 4">
    <name type="scientific">Actinosynnema pretiosum</name>
    <dbReference type="NCBI Taxonomy" id="42197"/>
    <lineage>
        <taxon>Bacteria</taxon>
        <taxon>Bacillati</taxon>
        <taxon>Actinomycetota</taxon>
        <taxon>Actinomycetes</taxon>
        <taxon>Pseudonocardiales</taxon>
        <taxon>Pseudonocardiaceae</taxon>
        <taxon>Actinosynnema</taxon>
    </lineage>
</organism>
<dbReference type="GO" id="GO:0016878">
    <property type="term" value="F:acid-thiol ligase activity"/>
    <property type="evidence" value="ECO:0007669"/>
    <property type="project" value="UniProtKB-ARBA"/>
</dbReference>
<feature type="transmembrane region" description="Helical" evidence="1">
    <location>
        <begin position="224"/>
        <end position="247"/>
    </location>
</feature>
<dbReference type="InterPro" id="IPR050237">
    <property type="entry name" value="ATP-dep_AMP-bd_enzyme"/>
</dbReference>
<dbReference type="PANTHER" id="PTHR43767">
    <property type="entry name" value="LONG-CHAIN-FATTY-ACID--COA LIGASE"/>
    <property type="match status" value="1"/>
</dbReference>
<dbReference type="Gene3D" id="3.30.300.30">
    <property type="match status" value="1"/>
</dbReference>
<gene>
    <name evidence="3" type="ORF">CNX65_22825</name>
</gene>
<dbReference type="InterPro" id="IPR042099">
    <property type="entry name" value="ANL_N_sf"/>
</dbReference>
<dbReference type="Gene3D" id="3.40.50.12780">
    <property type="entry name" value="N-terminal domain of ligase-like"/>
    <property type="match status" value="1"/>
</dbReference>
<proteinExistence type="predicted"/>
<protein>
    <submittedName>
        <fullName evidence="3">Peptide synthetase</fullName>
    </submittedName>
</protein>
<feature type="domain" description="AMP-dependent synthetase/ligase" evidence="2">
    <location>
        <begin position="6"/>
        <end position="348"/>
    </location>
</feature>
<feature type="transmembrane region" description="Helical" evidence="1">
    <location>
        <begin position="194"/>
        <end position="212"/>
    </location>
</feature>
<reference evidence="3" key="1">
    <citation type="submission" date="2017-09" db="EMBL/GenBank/DDBJ databases">
        <title>Complete Genome Sequence of ansamitocin-producing Bacterium Actinosynnema pretiosum X47.</title>
        <authorList>
            <person name="Cao G."/>
            <person name="Zong G."/>
            <person name="Zhong C."/>
            <person name="Fu J."/>
        </authorList>
    </citation>
    <scope>NUCLEOTIDE SEQUENCE [LARGE SCALE GENOMIC DNA]</scope>
    <source>
        <strain evidence="3">X47</strain>
    </source>
</reference>
<dbReference type="Proteomes" id="UP000218505">
    <property type="component" value="Chromosome"/>
</dbReference>
<dbReference type="Pfam" id="PF00501">
    <property type="entry name" value="AMP-binding"/>
    <property type="match status" value="1"/>
</dbReference>
<keyword evidence="1" id="KW-0812">Transmembrane</keyword>
<sequence length="485" mass="51170">MHGLLARAARDHPDAVAVRDRRGDLTHADLWALGSDAAARLVARGVRPRDRVLLRLANSREFVVLLQAVLRVGAVAVPVSPALKAPQVVGIVVDCEPALCVVEAGDTALGRGGVQVVEVAELLSAAAGSLELEEPDVAADDVAFLVYTSGSTAAPKGVVCPHERVVFAARAIAERVGYRDDDLVYGRLPFSFDYGLYQILLTALAGAALVLPGDSPDVLALNQIRSFGVTVVPVVPPLAALLALAALRDRGPTRVRRFTNTGAELTAEHARRLRKAFPGADVLTMYGMTECKRVTISGPDDELRRPGSVGTPLRGTSVVVVGESGAPAAPGSVGEIVVRGPHVMAGYWRAPEETARRYRPDRATGGTALHTGDYGWIDEAGDLHLVGRRDDILKRRGVRISTTEVEAAALAVPGVVEAAVSDVPGQGLLLWFTGAVDVEGVRSGMAALLDAARLPDRVLRCDELPRTVHGKVDKRALAEHAAQTG</sequence>
<dbReference type="AlphaFoldDB" id="A0A290ZH50"/>
<evidence type="ECO:0000259" key="2">
    <source>
        <dbReference type="Pfam" id="PF00501"/>
    </source>
</evidence>
<dbReference type="InterPro" id="IPR000873">
    <property type="entry name" value="AMP-dep_synth/lig_dom"/>
</dbReference>
<dbReference type="PANTHER" id="PTHR43767:SF1">
    <property type="entry name" value="NONRIBOSOMAL PEPTIDE SYNTHASE PES1 (EUROFUNG)-RELATED"/>
    <property type="match status" value="1"/>
</dbReference>
<keyword evidence="1" id="KW-0472">Membrane</keyword>
<dbReference type="EMBL" id="CP023445">
    <property type="protein sequence ID" value="ATE58325.1"/>
    <property type="molecule type" value="Genomic_DNA"/>
</dbReference>
<dbReference type="InterPro" id="IPR045851">
    <property type="entry name" value="AMP-bd_C_sf"/>
</dbReference>
<name>A0A290ZH50_9PSEU</name>
<evidence type="ECO:0000313" key="4">
    <source>
        <dbReference type="Proteomes" id="UP000218505"/>
    </source>
</evidence>
<dbReference type="RefSeq" id="WP_096497938.1">
    <property type="nucleotide sequence ID" value="NZ_CP023445.1"/>
</dbReference>